<dbReference type="Pfam" id="PF23771">
    <property type="entry name" value="DUF7168"/>
    <property type="match status" value="1"/>
</dbReference>
<evidence type="ECO:0000313" key="2">
    <source>
        <dbReference type="EMBL" id="MLW03319.1"/>
    </source>
</evidence>
<dbReference type="InterPro" id="IPR055592">
    <property type="entry name" value="DUF7168"/>
</dbReference>
<evidence type="ECO:0000259" key="1">
    <source>
        <dbReference type="Pfam" id="PF23771"/>
    </source>
</evidence>
<comment type="caution">
    <text evidence="2">The sequence shown here is derived from an EMBL/GenBank/DDBJ whole genome shotgun (WGS) entry which is preliminary data.</text>
</comment>
<proteinExistence type="predicted"/>
<feature type="domain" description="DUF7168" evidence="1">
    <location>
        <begin position="60"/>
        <end position="171"/>
    </location>
</feature>
<dbReference type="RefSeq" id="WP_366548164.1">
    <property type="nucleotide sequence ID" value="NZ_MXMT01000045.1"/>
</dbReference>
<gene>
    <name evidence="2" type="ORF">EAK82_24750</name>
</gene>
<organism evidence="2">
    <name type="scientific">Salmonella enterica</name>
    <name type="common">Salmonella choleraesuis</name>
    <dbReference type="NCBI Taxonomy" id="28901"/>
    <lineage>
        <taxon>Bacteria</taxon>
        <taxon>Pseudomonadati</taxon>
        <taxon>Pseudomonadota</taxon>
        <taxon>Gammaproteobacteria</taxon>
        <taxon>Enterobacterales</taxon>
        <taxon>Enterobacteriaceae</taxon>
        <taxon>Salmonella</taxon>
    </lineage>
</organism>
<dbReference type="Proteomes" id="UP000885392">
    <property type="component" value="Unassembled WGS sequence"/>
</dbReference>
<name>A0A403N3R4_SALER</name>
<protein>
    <recommendedName>
        <fullName evidence="1">DUF7168 domain-containing protein</fullName>
    </recommendedName>
</protein>
<dbReference type="EMBL" id="RVIJ01000043">
    <property type="protein sequence ID" value="MLW03319.1"/>
    <property type="molecule type" value="Genomic_DNA"/>
</dbReference>
<sequence length="253" mass="28665">MSRLLSVIRRMVQSADHSGNLSDVVDVLCRTHCLIKEHGEAECVRGAEREFTCSRSPCNTRVVPAWFSALTAVVCQAAGCRWYFGRLPGLRFRRSVTFCGTGERPEMAGRLFVLLCHRMERDLEVWRASGNRERLKTVQTRGREDDWRISWTAGLWSSLLEYNIPSAEQQLSEIQAQCCHQRQRQRRRYGGDLLSSEGDAGKEYSSLLYGEFPVSGLHYMHIRRSNELFTVTVHQPAAAYPGDGAEIGEPPAL</sequence>
<accession>A0A403N3R4</accession>
<dbReference type="AlphaFoldDB" id="A0A403N3R4"/>
<reference evidence="2" key="1">
    <citation type="submission" date="2018-10" db="EMBL/GenBank/DDBJ databases">
        <authorList>
            <consortium name="PulseNet: The National Subtyping Network for Foodborne Disease Surveillance"/>
            <person name="Tarr C.L."/>
            <person name="Trees E."/>
            <person name="Katz L.S."/>
            <person name="Carleton-Romer H.A."/>
            <person name="Stroika S."/>
            <person name="Kucerova Z."/>
            <person name="Roache K.F."/>
            <person name="Sabol A.L."/>
            <person name="Besser J."/>
            <person name="Gerner-Smidt P."/>
        </authorList>
    </citation>
    <scope>NUCLEOTIDE SEQUENCE [LARGE SCALE GENOMIC DNA]</scope>
    <source>
        <strain evidence="2">PNUSAS038541</strain>
    </source>
</reference>